<dbReference type="PROSITE" id="PS50157">
    <property type="entry name" value="ZINC_FINGER_C2H2_2"/>
    <property type="match status" value="2"/>
</dbReference>
<dbReference type="PANTHER" id="PTHR47772">
    <property type="entry name" value="ZINC FINGER PROTEIN 200"/>
    <property type="match status" value="1"/>
</dbReference>
<accession>A0A0K2UTN0</accession>
<dbReference type="InterPro" id="IPR050636">
    <property type="entry name" value="C2H2-ZF_domain-containing"/>
</dbReference>
<evidence type="ECO:0000256" key="9">
    <source>
        <dbReference type="PROSITE-ProRule" id="PRU00042"/>
    </source>
</evidence>
<evidence type="ECO:0000256" key="4">
    <source>
        <dbReference type="ARBA" id="ARBA00022771"/>
    </source>
</evidence>
<keyword evidence="2" id="KW-0479">Metal-binding</keyword>
<keyword evidence="7" id="KW-0804">Transcription</keyword>
<keyword evidence="4 9" id="KW-0863">Zinc-finger</keyword>
<dbReference type="PANTHER" id="PTHR47772:SF13">
    <property type="entry name" value="GASTRULA ZINC FINGER PROTEIN XLCGF49.1-LIKE-RELATED"/>
    <property type="match status" value="1"/>
</dbReference>
<keyword evidence="5" id="KW-0862">Zinc</keyword>
<dbReference type="Gene3D" id="3.30.160.60">
    <property type="entry name" value="Classic Zinc Finger"/>
    <property type="match status" value="1"/>
</dbReference>
<dbReference type="Pfam" id="PF13912">
    <property type="entry name" value="zf-C2H2_6"/>
    <property type="match status" value="1"/>
</dbReference>
<dbReference type="InterPro" id="IPR013087">
    <property type="entry name" value="Znf_C2H2_type"/>
</dbReference>
<dbReference type="InterPro" id="IPR036236">
    <property type="entry name" value="Znf_C2H2_sf"/>
</dbReference>
<evidence type="ECO:0000256" key="5">
    <source>
        <dbReference type="ARBA" id="ARBA00022833"/>
    </source>
</evidence>
<dbReference type="EMBL" id="HACA01024024">
    <property type="protein sequence ID" value="CDW41385.1"/>
    <property type="molecule type" value="Transcribed_RNA"/>
</dbReference>
<feature type="domain" description="C2H2-type" evidence="10">
    <location>
        <begin position="59"/>
        <end position="86"/>
    </location>
</feature>
<evidence type="ECO:0000259" key="10">
    <source>
        <dbReference type="PROSITE" id="PS50157"/>
    </source>
</evidence>
<feature type="domain" description="C2H2-type" evidence="10">
    <location>
        <begin position="30"/>
        <end position="53"/>
    </location>
</feature>
<dbReference type="PROSITE" id="PS00028">
    <property type="entry name" value="ZINC_FINGER_C2H2_1"/>
    <property type="match status" value="2"/>
</dbReference>
<keyword evidence="3" id="KW-0677">Repeat</keyword>
<dbReference type="OrthoDB" id="6369905at2759"/>
<dbReference type="SMART" id="SM00355">
    <property type="entry name" value="ZnF_C2H2"/>
    <property type="match status" value="2"/>
</dbReference>
<evidence type="ECO:0000256" key="8">
    <source>
        <dbReference type="ARBA" id="ARBA00023242"/>
    </source>
</evidence>
<protein>
    <submittedName>
        <fullName evidence="11">Putative LOC100646198 [Bombus terrestris]</fullName>
    </submittedName>
</protein>
<sequence>MFWVPVLYLLYKFIYNYPIYLGKPSNLKEFECDVCSKILGSTQGLLRHKREVHMKSGHFLCDKCDKSFTNKSNWKIHQLTHSKIKPFG</sequence>
<evidence type="ECO:0000256" key="3">
    <source>
        <dbReference type="ARBA" id="ARBA00022737"/>
    </source>
</evidence>
<dbReference type="GO" id="GO:0005634">
    <property type="term" value="C:nucleus"/>
    <property type="evidence" value="ECO:0007669"/>
    <property type="project" value="UniProtKB-SubCell"/>
</dbReference>
<keyword evidence="6" id="KW-0805">Transcription regulation</keyword>
<reference evidence="11" key="1">
    <citation type="submission" date="2014-05" db="EMBL/GenBank/DDBJ databases">
        <authorList>
            <person name="Chronopoulou M."/>
        </authorList>
    </citation>
    <scope>NUCLEOTIDE SEQUENCE</scope>
    <source>
        <tissue evidence="11">Whole organism</tissue>
    </source>
</reference>
<organism evidence="11">
    <name type="scientific">Lepeophtheirus salmonis</name>
    <name type="common">Salmon louse</name>
    <name type="synonym">Caligus salmonis</name>
    <dbReference type="NCBI Taxonomy" id="72036"/>
    <lineage>
        <taxon>Eukaryota</taxon>
        <taxon>Metazoa</taxon>
        <taxon>Ecdysozoa</taxon>
        <taxon>Arthropoda</taxon>
        <taxon>Crustacea</taxon>
        <taxon>Multicrustacea</taxon>
        <taxon>Hexanauplia</taxon>
        <taxon>Copepoda</taxon>
        <taxon>Siphonostomatoida</taxon>
        <taxon>Caligidae</taxon>
        <taxon>Lepeophtheirus</taxon>
    </lineage>
</organism>
<proteinExistence type="predicted"/>
<comment type="subcellular location">
    <subcellularLocation>
        <location evidence="1">Nucleus</location>
    </subcellularLocation>
</comment>
<dbReference type="AlphaFoldDB" id="A0A0K2UTN0"/>
<evidence type="ECO:0000313" key="11">
    <source>
        <dbReference type="EMBL" id="CDW41385.1"/>
    </source>
</evidence>
<dbReference type="SUPFAM" id="SSF57667">
    <property type="entry name" value="beta-beta-alpha zinc fingers"/>
    <property type="match status" value="1"/>
</dbReference>
<keyword evidence="8" id="KW-0539">Nucleus</keyword>
<evidence type="ECO:0000256" key="1">
    <source>
        <dbReference type="ARBA" id="ARBA00004123"/>
    </source>
</evidence>
<evidence type="ECO:0000256" key="6">
    <source>
        <dbReference type="ARBA" id="ARBA00023015"/>
    </source>
</evidence>
<dbReference type="GO" id="GO:0008270">
    <property type="term" value="F:zinc ion binding"/>
    <property type="evidence" value="ECO:0007669"/>
    <property type="project" value="UniProtKB-KW"/>
</dbReference>
<dbReference type="Pfam" id="PF00096">
    <property type="entry name" value="zf-C2H2"/>
    <property type="match status" value="1"/>
</dbReference>
<feature type="non-terminal residue" evidence="11">
    <location>
        <position position="88"/>
    </location>
</feature>
<name>A0A0K2UTN0_LEPSM</name>
<dbReference type="FunFam" id="3.30.160.60:FF:000065">
    <property type="entry name" value="B-cell CLL/lymphoma 6, member B"/>
    <property type="match status" value="1"/>
</dbReference>
<evidence type="ECO:0000256" key="7">
    <source>
        <dbReference type="ARBA" id="ARBA00023163"/>
    </source>
</evidence>
<evidence type="ECO:0000256" key="2">
    <source>
        <dbReference type="ARBA" id="ARBA00022723"/>
    </source>
</evidence>